<dbReference type="PANTHER" id="PTHR13748:SF70">
    <property type="entry name" value="COBW_HYPB_UREG NUCLEOTIDE-BINDING DOMAIN-CONTAINING PROTEIN"/>
    <property type="match status" value="1"/>
</dbReference>
<dbReference type="STRING" id="3088.A0A383W749"/>
<dbReference type="Pfam" id="PF02492">
    <property type="entry name" value="cobW"/>
    <property type="match status" value="1"/>
</dbReference>
<gene>
    <name evidence="8" type="ORF">BQ4739_LOCUS13386</name>
</gene>
<dbReference type="GO" id="GO:0005737">
    <property type="term" value="C:cytoplasm"/>
    <property type="evidence" value="ECO:0007669"/>
    <property type="project" value="TreeGrafter"/>
</dbReference>
<evidence type="ECO:0000259" key="7">
    <source>
        <dbReference type="Pfam" id="PF07683"/>
    </source>
</evidence>
<keyword evidence="2" id="KW-0378">Hydrolase</keyword>
<keyword evidence="3" id="KW-0143">Chaperone</keyword>
<dbReference type="AlphaFoldDB" id="A0A383W749"/>
<evidence type="ECO:0000256" key="5">
    <source>
        <dbReference type="ARBA" id="ARBA00049117"/>
    </source>
</evidence>
<dbReference type="InterPro" id="IPR011629">
    <property type="entry name" value="CobW-like_C"/>
</dbReference>
<evidence type="ECO:0000313" key="8">
    <source>
        <dbReference type="EMBL" id="SZX73281.1"/>
    </source>
</evidence>
<dbReference type="PANTHER" id="PTHR13748">
    <property type="entry name" value="COBW-RELATED"/>
    <property type="match status" value="1"/>
</dbReference>
<dbReference type="Pfam" id="PF07683">
    <property type="entry name" value="CobW_C"/>
    <property type="match status" value="1"/>
</dbReference>
<dbReference type="SUPFAM" id="SSF52540">
    <property type="entry name" value="P-loop containing nucleoside triphosphate hydrolases"/>
    <property type="match status" value="1"/>
</dbReference>
<dbReference type="GO" id="GO:0000166">
    <property type="term" value="F:nucleotide binding"/>
    <property type="evidence" value="ECO:0007669"/>
    <property type="project" value="UniProtKB-KW"/>
</dbReference>
<dbReference type="Gene3D" id="3.30.1220.10">
    <property type="entry name" value="CobW-like, C-terminal domain"/>
    <property type="match status" value="1"/>
</dbReference>
<accession>A0A383W749</accession>
<evidence type="ECO:0000313" key="9">
    <source>
        <dbReference type="Proteomes" id="UP000256970"/>
    </source>
</evidence>
<reference evidence="8 9" key="1">
    <citation type="submission" date="2016-10" db="EMBL/GenBank/DDBJ databases">
        <authorList>
            <person name="Cai Z."/>
        </authorList>
    </citation>
    <scope>NUCLEOTIDE SEQUENCE [LARGE SCALE GENOMIC DNA]</scope>
</reference>
<evidence type="ECO:0000256" key="1">
    <source>
        <dbReference type="ARBA" id="ARBA00022741"/>
    </source>
</evidence>
<dbReference type="Gene3D" id="3.40.50.300">
    <property type="entry name" value="P-loop containing nucleotide triphosphate hydrolases"/>
    <property type="match status" value="2"/>
</dbReference>
<feature type="domain" description="CobW C-terminal" evidence="7">
    <location>
        <begin position="203"/>
        <end position="248"/>
    </location>
</feature>
<evidence type="ECO:0000256" key="3">
    <source>
        <dbReference type="ARBA" id="ARBA00023186"/>
    </source>
</evidence>
<dbReference type="CDD" id="cd03112">
    <property type="entry name" value="CobW-like"/>
    <property type="match status" value="1"/>
</dbReference>
<organism evidence="8 9">
    <name type="scientific">Tetradesmus obliquus</name>
    <name type="common">Green alga</name>
    <name type="synonym">Acutodesmus obliquus</name>
    <dbReference type="NCBI Taxonomy" id="3088"/>
    <lineage>
        <taxon>Eukaryota</taxon>
        <taxon>Viridiplantae</taxon>
        <taxon>Chlorophyta</taxon>
        <taxon>core chlorophytes</taxon>
        <taxon>Chlorophyceae</taxon>
        <taxon>CS clade</taxon>
        <taxon>Sphaeropleales</taxon>
        <taxon>Scenedesmaceae</taxon>
        <taxon>Tetradesmus</taxon>
    </lineage>
</organism>
<dbReference type="EMBL" id="FNXT01001188">
    <property type="protein sequence ID" value="SZX73281.1"/>
    <property type="molecule type" value="Genomic_DNA"/>
</dbReference>
<dbReference type="InterPro" id="IPR036627">
    <property type="entry name" value="CobW-likC_sf"/>
</dbReference>
<protein>
    <submittedName>
        <fullName evidence="8">Uncharacterized protein</fullName>
    </submittedName>
</protein>
<dbReference type="GO" id="GO:0016787">
    <property type="term" value="F:hydrolase activity"/>
    <property type="evidence" value="ECO:0007669"/>
    <property type="project" value="UniProtKB-KW"/>
</dbReference>
<keyword evidence="1" id="KW-0547">Nucleotide-binding</keyword>
<dbReference type="InterPro" id="IPR051316">
    <property type="entry name" value="Zinc-reg_GTPase_activator"/>
</dbReference>
<dbReference type="InterPro" id="IPR003495">
    <property type="entry name" value="CobW/HypB/UreG_nucleotide-bd"/>
</dbReference>
<comment type="catalytic activity">
    <reaction evidence="5">
        <text>GTP + H2O = GDP + phosphate + H(+)</text>
        <dbReference type="Rhea" id="RHEA:19669"/>
        <dbReference type="ChEBI" id="CHEBI:15377"/>
        <dbReference type="ChEBI" id="CHEBI:15378"/>
        <dbReference type="ChEBI" id="CHEBI:37565"/>
        <dbReference type="ChEBI" id="CHEBI:43474"/>
        <dbReference type="ChEBI" id="CHEBI:58189"/>
    </reaction>
    <physiologicalReaction direction="left-to-right" evidence="5">
        <dbReference type="Rhea" id="RHEA:19670"/>
    </physiologicalReaction>
</comment>
<evidence type="ECO:0000259" key="6">
    <source>
        <dbReference type="Pfam" id="PF02492"/>
    </source>
</evidence>
<proteinExistence type="inferred from homology"/>
<evidence type="ECO:0000256" key="4">
    <source>
        <dbReference type="ARBA" id="ARBA00034320"/>
    </source>
</evidence>
<feature type="domain" description="CobW/HypB/UreG nucleotide-binding" evidence="6">
    <location>
        <begin position="68"/>
        <end position="161"/>
    </location>
</feature>
<dbReference type="Proteomes" id="UP000256970">
    <property type="component" value="Unassembled WGS sequence"/>
</dbReference>
<evidence type="ECO:0000256" key="2">
    <source>
        <dbReference type="ARBA" id="ARBA00022801"/>
    </source>
</evidence>
<comment type="similarity">
    <text evidence="4">Belongs to the SIMIBI class G3E GTPase family. ZNG1 subfamily.</text>
</comment>
<sequence>MCSGGPAGEQDTAGHRGKTTLVNYILSENHGKKIAVVENEFGEVGIDDALVMQAQEEIFEMNNGCVCCTGLADPAPVLQTFFVDDDLQESFQLDALITVVDAKHILQHLDEAKPEGVENESVEQIAFADRILLNKTDLVEAEEQAAIKSRIKAINKFAEVIECSYGRVPLQQLLGIQAFSLDRVLAVEPDFLEDKEHEHDSSISSVGIEREGLCDMALLQQWLGGLLREQGADLFRSKGVLAVQGSDDR</sequence>
<dbReference type="SUPFAM" id="SSF90002">
    <property type="entry name" value="Hypothetical protein YjiA, C-terminal domain"/>
    <property type="match status" value="1"/>
</dbReference>
<keyword evidence="9" id="KW-1185">Reference proteome</keyword>
<name>A0A383W749_TETOB</name>
<dbReference type="InterPro" id="IPR027417">
    <property type="entry name" value="P-loop_NTPase"/>
</dbReference>